<gene>
    <name evidence="4" type="ORF">RMCT_0462</name>
</gene>
<dbReference type="PANTHER" id="PTHR37042">
    <property type="entry name" value="OUTER MEMBRANE PROTEIN RV1973"/>
    <property type="match status" value="1"/>
</dbReference>
<keyword evidence="3" id="KW-1133">Transmembrane helix</keyword>
<reference evidence="5" key="2">
    <citation type="submission" date="2016-02" db="EMBL/GenBank/DDBJ databases">
        <title>Draft genome sequence of five rapidly growing Mycobacterium species.</title>
        <authorList>
            <person name="Katahira K."/>
            <person name="Gotou Y."/>
            <person name="Iida K."/>
            <person name="Ogura Y."/>
            <person name="Hayashi T."/>
        </authorList>
    </citation>
    <scope>NUCLEOTIDE SEQUENCE [LARGE SCALE GENOMIC DNA]</scope>
    <source>
        <strain evidence="5">JCM6362</strain>
    </source>
</reference>
<organism evidence="4 5">
    <name type="scientific">Mycolicibacterium thermoresistibile</name>
    <name type="common">Mycobacterium thermoresistibile</name>
    <dbReference type="NCBI Taxonomy" id="1797"/>
    <lineage>
        <taxon>Bacteria</taxon>
        <taxon>Bacillati</taxon>
        <taxon>Actinomycetota</taxon>
        <taxon>Actinomycetes</taxon>
        <taxon>Mycobacteriales</taxon>
        <taxon>Mycobacteriaceae</taxon>
        <taxon>Mycolicibacterium</taxon>
    </lineage>
</organism>
<evidence type="ECO:0000313" key="4">
    <source>
        <dbReference type="EMBL" id="GAT13491.1"/>
    </source>
</evidence>
<evidence type="ECO:0000256" key="1">
    <source>
        <dbReference type="ARBA" id="ARBA00004370"/>
    </source>
</evidence>
<reference evidence="4 5" key="1">
    <citation type="journal article" date="2016" name="Genome Announc.">
        <title>Draft Genome Sequences of Five Rapidly Growing Mycobacterium Species, M. thermoresistibile, M. fortuitum subsp. acetamidolyticum, M. canariasense, M. brisbanense, and M. novocastrense.</title>
        <authorList>
            <person name="Katahira K."/>
            <person name="Ogura Y."/>
            <person name="Gotoh Y."/>
            <person name="Hayashi T."/>
        </authorList>
    </citation>
    <scope>NUCLEOTIDE SEQUENCE [LARGE SCALE GENOMIC DNA]</scope>
    <source>
        <strain evidence="4 5">JCM6362</strain>
    </source>
</reference>
<dbReference type="RefSeq" id="WP_003925867.1">
    <property type="nucleotide sequence ID" value="NZ_BCTB01000003.1"/>
</dbReference>
<accession>A0A124E7S6</accession>
<dbReference type="GO" id="GO:0016020">
    <property type="term" value="C:membrane"/>
    <property type="evidence" value="ECO:0007669"/>
    <property type="project" value="UniProtKB-SubCell"/>
</dbReference>
<dbReference type="STRING" id="1797.RMCT_0462"/>
<evidence type="ECO:0000256" key="2">
    <source>
        <dbReference type="ARBA" id="ARBA00023136"/>
    </source>
</evidence>
<evidence type="ECO:0000313" key="5">
    <source>
        <dbReference type="Proteomes" id="UP000069654"/>
    </source>
</evidence>
<dbReference type="OMA" id="AWLHKLT"/>
<dbReference type="Proteomes" id="UP000069654">
    <property type="component" value="Unassembled WGS sequence"/>
</dbReference>
<evidence type="ECO:0008006" key="6">
    <source>
        <dbReference type="Google" id="ProtNLM"/>
    </source>
</evidence>
<sequence>MRLRGRAGRIIGAAAARWCVVRWCAVVATVALIGSAALLAAAMVHHHRSTQRSGPEVAQDAVEAAASAAEALLSYAPDTIDGDMVRAGSMMTGEFSTYYGRFTSDVLAPAVRDRGVTASARALRAGLIEIGPDTAKVLVYVNQETGSAQRPEPAYTSSSVVVSLAKVQGRWLVSAFEPV</sequence>
<name>A0A124E7S6_MYCTH</name>
<dbReference type="PANTHER" id="PTHR37042:SF4">
    <property type="entry name" value="OUTER MEMBRANE PROTEIN RV1973"/>
    <property type="match status" value="1"/>
</dbReference>
<dbReference type="EMBL" id="BCTB01000003">
    <property type="protein sequence ID" value="GAT13491.1"/>
    <property type="molecule type" value="Genomic_DNA"/>
</dbReference>
<comment type="subcellular location">
    <subcellularLocation>
        <location evidence="1">Membrane</location>
    </subcellularLocation>
</comment>
<feature type="transmembrane region" description="Helical" evidence="3">
    <location>
        <begin position="20"/>
        <end position="44"/>
    </location>
</feature>
<proteinExistence type="predicted"/>
<evidence type="ECO:0000256" key="3">
    <source>
        <dbReference type="SAM" id="Phobius"/>
    </source>
</evidence>
<protein>
    <recommendedName>
        <fullName evidence="6">Twin-arginine translocation pathway signal</fullName>
    </recommendedName>
</protein>
<dbReference type="OrthoDB" id="5196392at2"/>
<comment type="caution">
    <text evidence="4">The sequence shown here is derived from an EMBL/GenBank/DDBJ whole genome shotgun (WGS) entry which is preliminary data.</text>
</comment>
<keyword evidence="2 3" id="KW-0472">Membrane</keyword>
<dbReference type="AlphaFoldDB" id="A0A124E7S6"/>
<keyword evidence="3" id="KW-0812">Transmembrane</keyword>